<evidence type="ECO:0000313" key="3">
    <source>
        <dbReference type="Proteomes" id="UP001501729"/>
    </source>
</evidence>
<sequence>MTDDLADLGFRDTNHPTARLLSAVKRPMVGVLGICTVIGVVALPNPLPELPVALYALLGIAEGTGLAVAAENLVARPTTPFRFRRAVQTVGMVAGAVLTFVAAMAVLGVHLTPRLDTIGWLLRLGSGVAGPHRLSERQGSDGVAALIFRRMFLPDLHLPRQPLLFPPGRNRRT</sequence>
<dbReference type="EMBL" id="BAABKX010000001">
    <property type="protein sequence ID" value="GAA5044336.1"/>
    <property type="molecule type" value="Genomic_DNA"/>
</dbReference>
<accession>A0AAV3UD80</accession>
<proteinExistence type="predicted"/>
<reference evidence="2 3" key="1">
    <citation type="journal article" date="2019" name="Int. J. Syst. Evol. Microbiol.">
        <title>The Global Catalogue of Microorganisms (GCM) 10K type strain sequencing project: providing services to taxonomists for standard genome sequencing and annotation.</title>
        <authorList>
            <consortium name="The Broad Institute Genomics Platform"/>
            <consortium name="The Broad Institute Genome Sequencing Center for Infectious Disease"/>
            <person name="Wu L."/>
            <person name="Ma J."/>
        </authorList>
    </citation>
    <scope>NUCLEOTIDE SEQUENCE [LARGE SCALE GENOMIC DNA]</scope>
    <source>
        <strain evidence="2 3">JCM 17504</strain>
    </source>
</reference>
<dbReference type="GeneID" id="68611608"/>
<comment type="caution">
    <text evidence="2">The sequence shown here is derived from an EMBL/GenBank/DDBJ whole genome shotgun (WGS) entry which is preliminary data.</text>
</comment>
<keyword evidence="1" id="KW-0472">Membrane</keyword>
<organism evidence="2 3">
    <name type="scientific">Haladaptatus pallidirubidus</name>
    <dbReference type="NCBI Taxonomy" id="1008152"/>
    <lineage>
        <taxon>Archaea</taxon>
        <taxon>Methanobacteriati</taxon>
        <taxon>Methanobacteriota</taxon>
        <taxon>Stenosarchaea group</taxon>
        <taxon>Halobacteria</taxon>
        <taxon>Halobacteriales</taxon>
        <taxon>Haladaptataceae</taxon>
        <taxon>Haladaptatus</taxon>
    </lineage>
</organism>
<gene>
    <name evidence="2" type="ORF">GCM10025751_10470</name>
</gene>
<feature type="transmembrane region" description="Helical" evidence="1">
    <location>
        <begin position="29"/>
        <end position="47"/>
    </location>
</feature>
<keyword evidence="1" id="KW-1133">Transmembrane helix</keyword>
<dbReference type="RefSeq" id="WP_227775830.1">
    <property type="nucleotide sequence ID" value="NZ_BAABKX010000001.1"/>
</dbReference>
<dbReference type="AlphaFoldDB" id="A0AAV3UD80"/>
<protein>
    <submittedName>
        <fullName evidence="2">Uncharacterized protein</fullName>
    </submittedName>
</protein>
<evidence type="ECO:0000256" key="1">
    <source>
        <dbReference type="SAM" id="Phobius"/>
    </source>
</evidence>
<name>A0AAV3UD80_9EURY</name>
<evidence type="ECO:0000313" key="2">
    <source>
        <dbReference type="EMBL" id="GAA5044336.1"/>
    </source>
</evidence>
<keyword evidence="3" id="KW-1185">Reference proteome</keyword>
<feature type="transmembrane region" description="Helical" evidence="1">
    <location>
        <begin position="53"/>
        <end position="74"/>
    </location>
</feature>
<dbReference type="Proteomes" id="UP001501729">
    <property type="component" value="Unassembled WGS sequence"/>
</dbReference>
<feature type="transmembrane region" description="Helical" evidence="1">
    <location>
        <begin position="86"/>
        <end position="111"/>
    </location>
</feature>
<keyword evidence="1" id="KW-0812">Transmembrane</keyword>